<evidence type="ECO:0000256" key="1">
    <source>
        <dbReference type="ARBA" id="ARBA00022908"/>
    </source>
</evidence>
<dbReference type="AlphaFoldDB" id="A0A0C5CAI7"/>
<name>A0A0C5CAI7_9ARCH</name>
<sequence length="351" mass="40799">MQRSLLLFQNSIHSKETLRVYQYSLDKFLKYFKLRDYDSLAGMDSKMLQEMVEDYVMEKKSQGKARSTIKTPVSALELFCDANDLTINWKKINRLLPAQKKKSGSKAYTTQQIQKMLQATTNIRNKAIIHFIASSGVRIGALPELKLKHVRNMPQGCKVVTVYPDDVEEYYTFLTSEASKALDDYLEKRVHDGEHLDPEHPLFRQNYAIGIAKPKHLAKVSIQAIIDRILRRAELRFGRDGSRRDVQLDHGFRKRWNTIVKTTDGVKIILAEKMFGHSTPTIPLDETYVDASIEKLFEEFKKAIPELTIDDSQRLKFKNEQQSQKITQLEEKIARIEDLERRMRVMEKSTQ</sequence>
<dbReference type="STRING" id="1582439.NPIRD3C_0975"/>
<dbReference type="InterPro" id="IPR010998">
    <property type="entry name" value="Integrase_recombinase_N"/>
</dbReference>
<dbReference type="Gene3D" id="1.10.443.10">
    <property type="entry name" value="Intergrase catalytic core"/>
    <property type="match status" value="1"/>
</dbReference>
<dbReference type="HOGENOM" id="CLU_057056_0_0_2"/>
<dbReference type="GO" id="GO:0003677">
    <property type="term" value="F:DNA binding"/>
    <property type="evidence" value="ECO:0007669"/>
    <property type="project" value="UniProtKB-KW"/>
</dbReference>
<evidence type="ECO:0000313" key="6">
    <source>
        <dbReference type="EMBL" id="AJM92187.1"/>
    </source>
</evidence>
<dbReference type="Pfam" id="PF02899">
    <property type="entry name" value="Phage_int_SAM_1"/>
    <property type="match status" value="1"/>
</dbReference>
<proteinExistence type="predicted"/>
<dbReference type="SUPFAM" id="SSF56349">
    <property type="entry name" value="DNA breaking-rejoining enzymes"/>
    <property type="match status" value="1"/>
</dbReference>
<dbReference type="Proteomes" id="UP000032027">
    <property type="component" value="Chromosome"/>
</dbReference>
<keyword evidence="7" id="KW-1185">Reference proteome</keyword>
<dbReference type="InterPro" id="IPR050090">
    <property type="entry name" value="Tyrosine_recombinase_XerCD"/>
</dbReference>
<keyword evidence="1" id="KW-0229">DNA integration</keyword>
<accession>A0A0C5CAI7</accession>
<dbReference type="InterPro" id="IPR011010">
    <property type="entry name" value="DNA_brk_join_enz"/>
</dbReference>
<dbReference type="EMBL" id="CP010868">
    <property type="protein sequence ID" value="AJM92187.1"/>
    <property type="molecule type" value="Genomic_DNA"/>
</dbReference>
<dbReference type="GO" id="GO:0015074">
    <property type="term" value="P:DNA integration"/>
    <property type="evidence" value="ECO:0007669"/>
    <property type="project" value="UniProtKB-KW"/>
</dbReference>
<evidence type="ECO:0000256" key="2">
    <source>
        <dbReference type="ARBA" id="ARBA00023125"/>
    </source>
</evidence>
<feature type="coiled-coil region" evidence="4">
    <location>
        <begin position="312"/>
        <end position="349"/>
    </location>
</feature>
<dbReference type="InterPro" id="IPR013762">
    <property type="entry name" value="Integrase-like_cat_sf"/>
</dbReference>
<keyword evidence="3" id="KW-0233">DNA recombination</keyword>
<gene>
    <name evidence="6" type="ORF">NPIRD3C_0975</name>
</gene>
<dbReference type="GO" id="GO:0006310">
    <property type="term" value="P:DNA recombination"/>
    <property type="evidence" value="ECO:0007669"/>
    <property type="project" value="UniProtKB-KW"/>
</dbReference>
<dbReference type="Gene3D" id="1.10.150.130">
    <property type="match status" value="1"/>
</dbReference>
<protein>
    <submittedName>
        <fullName evidence="6">Integrase family protein</fullName>
    </submittedName>
</protein>
<dbReference type="PROSITE" id="PS51898">
    <property type="entry name" value="TYR_RECOMBINASE"/>
    <property type="match status" value="1"/>
</dbReference>
<dbReference type="PATRIC" id="fig|1582439.9.peg.1002"/>
<dbReference type="Pfam" id="PF00589">
    <property type="entry name" value="Phage_integrase"/>
    <property type="match status" value="1"/>
</dbReference>
<reference evidence="6 7" key="3">
    <citation type="journal article" date="2019" name="Int. J. Syst. Evol. Microbiol.">
        <title>Nitrosopumilus adriaticus sp. nov. and Nitrosopumilus piranensis sp. nov., two ammonia-oxidizing archaea from the Adriatic Sea and members of the class Nitrososphaeria.</title>
        <authorList>
            <person name="Bayer B."/>
            <person name="Vojvoda J."/>
            <person name="Reinthaler T."/>
            <person name="Reyes C."/>
            <person name="Pinto M."/>
            <person name="Herndl G.J."/>
        </authorList>
    </citation>
    <scope>NUCLEOTIDE SEQUENCE [LARGE SCALE GENOMIC DNA]</scope>
    <source>
        <strain evidence="6 7">D3C</strain>
    </source>
</reference>
<feature type="domain" description="Tyr recombinase" evidence="5">
    <location>
        <begin position="103"/>
        <end position="301"/>
    </location>
</feature>
<evidence type="ECO:0000313" key="7">
    <source>
        <dbReference type="Proteomes" id="UP000032027"/>
    </source>
</evidence>
<evidence type="ECO:0000256" key="4">
    <source>
        <dbReference type="SAM" id="Coils"/>
    </source>
</evidence>
<dbReference type="PANTHER" id="PTHR30349">
    <property type="entry name" value="PHAGE INTEGRASE-RELATED"/>
    <property type="match status" value="1"/>
</dbReference>
<evidence type="ECO:0000256" key="3">
    <source>
        <dbReference type="ARBA" id="ARBA00023172"/>
    </source>
</evidence>
<keyword evidence="2" id="KW-0238">DNA-binding</keyword>
<dbReference type="KEGG" id="nid:NPIRD3C_0975"/>
<reference evidence="6 7" key="2">
    <citation type="journal article" date="2016" name="ISME J.">
        <title>Physiological and genomic characterization of two novel marine thaumarchaeal strains indicates niche differentiation.</title>
        <authorList>
            <person name="Bayer B."/>
            <person name="Vojvoda J."/>
            <person name="Offre P."/>
            <person name="Alves R.J."/>
            <person name="Elisabeth N.H."/>
            <person name="Garcia J.A."/>
            <person name="Volland J.M."/>
            <person name="Srivastava A."/>
            <person name="Schleper C."/>
            <person name="Herndl G.J."/>
        </authorList>
    </citation>
    <scope>NUCLEOTIDE SEQUENCE [LARGE SCALE GENOMIC DNA]</scope>
    <source>
        <strain evidence="6 7">D3C</strain>
    </source>
</reference>
<dbReference type="PANTHER" id="PTHR30349:SF41">
    <property type="entry name" value="INTEGRASE_RECOMBINASE PROTEIN MJ0367-RELATED"/>
    <property type="match status" value="1"/>
</dbReference>
<evidence type="ECO:0000259" key="5">
    <source>
        <dbReference type="PROSITE" id="PS51898"/>
    </source>
</evidence>
<keyword evidence="4" id="KW-0175">Coiled coil</keyword>
<organism evidence="6 7">
    <name type="scientific">Nitrosopumilus piranensis</name>
    <dbReference type="NCBI Taxonomy" id="1582439"/>
    <lineage>
        <taxon>Archaea</taxon>
        <taxon>Nitrososphaerota</taxon>
        <taxon>Nitrososphaeria</taxon>
        <taxon>Nitrosopumilales</taxon>
        <taxon>Nitrosopumilaceae</taxon>
        <taxon>Nitrosopumilus</taxon>
    </lineage>
</organism>
<reference evidence="7" key="1">
    <citation type="submission" date="2015-02" db="EMBL/GenBank/DDBJ databases">
        <title>Characterization of two novel Thaumarchaeota isolated from the Northern Adriatic Sea.</title>
        <authorList>
            <person name="Bayer B."/>
            <person name="Vojvoda J."/>
            <person name="Offre P."/>
            <person name="Srivastava A."/>
            <person name="Elisabeth N."/>
            <person name="Garcia J.A.L."/>
            <person name="Schleper C."/>
            <person name="Herndl G.J."/>
        </authorList>
    </citation>
    <scope>NUCLEOTIDE SEQUENCE [LARGE SCALE GENOMIC DNA]</scope>
    <source>
        <strain evidence="7">D3C</strain>
    </source>
</reference>
<dbReference type="CDD" id="cd00397">
    <property type="entry name" value="DNA_BRE_C"/>
    <property type="match status" value="1"/>
</dbReference>
<dbReference type="InterPro" id="IPR004107">
    <property type="entry name" value="Integrase_SAM-like_N"/>
</dbReference>
<dbReference type="InterPro" id="IPR002104">
    <property type="entry name" value="Integrase_catalytic"/>
</dbReference>